<gene>
    <name evidence="2" type="ORF">Rumeso_04455</name>
</gene>
<feature type="region of interest" description="Disordered" evidence="1">
    <location>
        <begin position="28"/>
        <end position="48"/>
    </location>
</feature>
<sequence>MLIRVAVKCHIESGPLFLAFRASPHRPLPLRGQNEARTGKFRPCPCKN</sequence>
<comment type="caution">
    <text evidence="2">The sequence shown here is derived from an EMBL/GenBank/DDBJ whole genome shotgun (WGS) entry which is preliminary data.</text>
</comment>
<dbReference type="Proteomes" id="UP000019666">
    <property type="component" value="Unassembled WGS sequence"/>
</dbReference>
<evidence type="ECO:0000313" key="3">
    <source>
        <dbReference type="Proteomes" id="UP000019666"/>
    </source>
</evidence>
<dbReference type="HOGENOM" id="CLU_3157417_0_0_5"/>
<protein>
    <submittedName>
        <fullName evidence="2">Uncharacterized protein</fullName>
    </submittedName>
</protein>
<accession>A0A017HI15</accession>
<reference evidence="2 3" key="1">
    <citation type="submission" date="2013-02" db="EMBL/GenBank/DDBJ databases">
        <authorList>
            <person name="Fiebig A."/>
            <person name="Goeker M."/>
            <person name="Klenk H.-P.P."/>
        </authorList>
    </citation>
    <scope>NUCLEOTIDE SEQUENCE [LARGE SCALE GENOMIC DNA]</scope>
    <source>
        <strain evidence="2 3">DSM 19309</strain>
    </source>
</reference>
<name>A0A017HI15_9RHOB</name>
<proteinExistence type="predicted"/>
<dbReference type="AlphaFoldDB" id="A0A017HI15"/>
<evidence type="ECO:0000256" key="1">
    <source>
        <dbReference type="SAM" id="MobiDB-lite"/>
    </source>
</evidence>
<dbReference type="EMBL" id="AOSK01000126">
    <property type="protein sequence ID" value="EYD73986.1"/>
    <property type="molecule type" value="Genomic_DNA"/>
</dbReference>
<organism evidence="2 3">
    <name type="scientific">Rubellimicrobium mesophilum DSM 19309</name>
    <dbReference type="NCBI Taxonomy" id="442562"/>
    <lineage>
        <taxon>Bacteria</taxon>
        <taxon>Pseudomonadati</taxon>
        <taxon>Pseudomonadota</taxon>
        <taxon>Alphaproteobacteria</taxon>
        <taxon>Rhodobacterales</taxon>
        <taxon>Roseobacteraceae</taxon>
        <taxon>Rubellimicrobium</taxon>
    </lineage>
</organism>
<keyword evidence="3" id="KW-1185">Reference proteome</keyword>
<evidence type="ECO:0000313" key="2">
    <source>
        <dbReference type="EMBL" id="EYD73986.1"/>
    </source>
</evidence>